<gene>
    <name evidence="2" type="ORF">AGI3411_04159</name>
</gene>
<keyword evidence="1" id="KW-0472">Membrane</keyword>
<reference evidence="2 3" key="1">
    <citation type="submission" date="2018-07" db="EMBL/GenBank/DDBJ databases">
        <authorList>
            <person name="Peeters C."/>
        </authorList>
    </citation>
    <scope>NUCLEOTIDE SEQUENCE [LARGE SCALE GENOMIC DNA]</scope>
    <source>
        <strain evidence="2 3">LMG 3411</strain>
    </source>
</reference>
<evidence type="ECO:0000256" key="1">
    <source>
        <dbReference type="SAM" id="Phobius"/>
    </source>
</evidence>
<keyword evidence="1" id="KW-0812">Transmembrane</keyword>
<accession>A0A446CNQ8</accession>
<dbReference type="EMBL" id="UFQB01000019">
    <property type="protein sequence ID" value="SSW69353.1"/>
    <property type="molecule type" value="Genomic_DNA"/>
</dbReference>
<dbReference type="AlphaFoldDB" id="A0A446CNQ8"/>
<evidence type="ECO:0000313" key="3">
    <source>
        <dbReference type="Proteomes" id="UP000289184"/>
    </source>
</evidence>
<keyword evidence="1" id="KW-1133">Transmembrane helix</keyword>
<organism evidence="2 3">
    <name type="scientific">Achromobacter agilis</name>
    <dbReference type="NCBI Taxonomy" id="1353888"/>
    <lineage>
        <taxon>Bacteria</taxon>
        <taxon>Pseudomonadati</taxon>
        <taxon>Pseudomonadota</taxon>
        <taxon>Betaproteobacteria</taxon>
        <taxon>Burkholderiales</taxon>
        <taxon>Alcaligenaceae</taxon>
        <taxon>Achromobacter</taxon>
    </lineage>
</organism>
<feature type="transmembrane region" description="Helical" evidence="1">
    <location>
        <begin position="71"/>
        <end position="90"/>
    </location>
</feature>
<protein>
    <submittedName>
        <fullName evidence="2">Uncharacterized protein</fullName>
    </submittedName>
</protein>
<dbReference type="RefSeq" id="WP_244240410.1">
    <property type="nucleotide sequence ID" value="NZ_UFQB01000019.1"/>
</dbReference>
<proteinExistence type="predicted"/>
<dbReference type="Proteomes" id="UP000289184">
    <property type="component" value="Unassembled WGS sequence"/>
</dbReference>
<evidence type="ECO:0000313" key="2">
    <source>
        <dbReference type="EMBL" id="SSW69353.1"/>
    </source>
</evidence>
<keyword evidence="3" id="KW-1185">Reference proteome</keyword>
<sequence>MRTMLQMDQRVWPALIVAARPALENGGKPLVYAVLWALLAAAAFAGSLYVFRAWPFQFKDQGAGPDYRPSAGVAGALMTVALLALVIALTV</sequence>
<name>A0A446CNQ8_9BURK</name>
<feature type="transmembrane region" description="Helical" evidence="1">
    <location>
        <begin position="30"/>
        <end position="51"/>
    </location>
</feature>